<keyword evidence="2" id="KW-1185">Reference proteome</keyword>
<protein>
    <submittedName>
        <fullName evidence="1">Uncharacterized protein</fullName>
    </submittedName>
</protein>
<evidence type="ECO:0000313" key="2">
    <source>
        <dbReference type="Proteomes" id="UP001057402"/>
    </source>
</evidence>
<evidence type="ECO:0000313" key="1">
    <source>
        <dbReference type="EMBL" id="KAI4342614.1"/>
    </source>
</evidence>
<dbReference type="EMBL" id="CM042886">
    <property type="protein sequence ID" value="KAI4342614.1"/>
    <property type="molecule type" value="Genomic_DNA"/>
</dbReference>
<gene>
    <name evidence="1" type="ORF">MLD38_027220</name>
</gene>
<sequence length="133" mass="15254">MHSEADAVAVVISLRLRISLSEIPPLTNAGFYNTRFRDGYLPIAYMLARHDAVLNFICIEMRDHEQSKHDLCPPKKLLGRLPVQPGKPRYPGGEDREMCAFTYLRMNPKLFQPDNWRSFVTFVKKMKGEGSAQ</sequence>
<accession>A0ACB9P0X0</accession>
<reference evidence="2" key="1">
    <citation type="journal article" date="2023" name="Front. Plant Sci.">
        <title>Chromosomal-level genome assembly of Melastoma candidum provides insights into trichome evolution.</title>
        <authorList>
            <person name="Zhong Y."/>
            <person name="Wu W."/>
            <person name="Sun C."/>
            <person name="Zou P."/>
            <person name="Liu Y."/>
            <person name="Dai S."/>
            <person name="Zhou R."/>
        </authorList>
    </citation>
    <scope>NUCLEOTIDE SEQUENCE [LARGE SCALE GENOMIC DNA]</scope>
</reference>
<name>A0ACB9P0X0_9MYRT</name>
<organism evidence="1 2">
    <name type="scientific">Melastoma candidum</name>
    <dbReference type="NCBI Taxonomy" id="119954"/>
    <lineage>
        <taxon>Eukaryota</taxon>
        <taxon>Viridiplantae</taxon>
        <taxon>Streptophyta</taxon>
        <taxon>Embryophyta</taxon>
        <taxon>Tracheophyta</taxon>
        <taxon>Spermatophyta</taxon>
        <taxon>Magnoliopsida</taxon>
        <taxon>eudicotyledons</taxon>
        <taxon>Gunneridae</taxon>
        <taxon>Pentapetalae</taxon>
        <taxon>rosids</taxon>
        <taxon>malvids</taxon>
        <taxon>Myrtales</taxon>
        <taxon>Melastomataceae</taxon>
        <taxon>Melastomatoideae</taxon>
        <taxon>Melastomateae</taxon>
        <taxon>Melastoma</taxon>
    </lineage>
</organism>
<dbReference type="Proteomes" id="UP001057402">
    <property type="component" value="Chromosome 7"/>
</dbReference>
<comment type="caution">
    <text evidence="1">The sequence shown here is derived from an EMBL/GenBank/DDBJ whole genome shotgun (WGS) entry which is preliminary data.</text>
</comment>
<proteinExistence type="predicted"/>